<dbReference type="EMBL" id="SKCS01000436">
    <property type="protein sequence ID" value="TNN07204.1"/>
    <property type="molecule type" value="Genomic_DNA"/>
</dbReference>
<dbReference type="AlphaFoldDB" id="A0A4Z2CSY0"/>
<dbReference type="Proteomes" id="UP000311919">
    <property type="component" value="Unassembled WGS sequence"/>
</dbReference>
<gene>
    <name evidence="1" type="ORF">EWB00_007868</name>
</gene>
<organism evidence="1 2">
    <name type="scientific">Schistosoma japonicum</name>
    <name type="common">Blood fluke</name>
    <dbReference type="NCBI Taxonomy" id="6182"/>
    <lineage>
        <taxon>Eukaryota</taxon>
        <taxon>Metazoa</taxon>
        <taxon>Spiralia</taxon>
        <taxon>Lophotrochozoa</taxon>
        <taxon>Platyhelminthes</taxon>
        <taxon>Trematoda</taxon>
        <taxon>Digenea</taxon>
        <taxon>Strigeidida</taxon>
        <taxon>Schistosomatoidea</taxon>
        <taxon>Schistosomatidae</taxon>
        <taxon>Schistosoma</taxon>
    </lineage>
</organism>
<accession>A0A4Z2CSY0</accession>
<reference evidence="1 2" key="1">
    <citation type="submission" date="2019-03" db="EMBL/GenBank/DDBJ databases">
        <title>An improved genome assembly of the fluke Schistosoma japonicum.</title>
        <authorList>
            <person name="Hu W."/>
            <person name="Luo F."/>
            <person name="Yin M."/>
            <person name="Mo X."/>
            <person name="Sun C."/>
            <person name="Wu Q."/>
            <person name="Zhu B."/>
            <person name="Xiang M."/>
            <person name="Wang J."/>
            <person name="Wang Y."/>
            <person name="Zhang T."/>
            <person name="Xu B."/>
            <person name="Zheng H."/>
            <person name="Feng Z."/>
        </authorList>
    </citation>
    <scope>NUCLEOTIDE SEQUENCE [LARGE SCALE GENOMIC DNA]</scope>
    <source>
        <strain evidence="1">HuSjv2</strain>
        <tissue evidence="1">Worms</tissue>
    </source>
</reference>
<name>A0A4Z2CSY0_SCHJA</name>
<comment type="caution">
    <text evidence="1">The sequence shown here is derived from an EMBL/GenBank/DDBJ whole genome shotgun (WGS) entry which is preliminary data.</text>
</comment>
<proteinExistence type="predicted"/>
<dbReference type="InterPro" id="IPR035892">
    <property type="entry name" value="C2_domain_sf"/>
</dbReference>
<sequence>MKDLMKPYDRRQQRYSLQQMSSYQLNENDKQYIGQRNHRIKLIFGLNTPPMNITKPQMVQPDNRIFTKKIYTCTVGALNVTINRLTGVSNLIKNTNSLPSQTPTNYVVGLRLRHNRTSLIYRNENDNEVDRMSSLNNNNNGFYRKYFTQPILTSLNPNFDESFVFPLKLNELKNAELVLTVLQSTTMYNSIGDDYNNVDGKSLPRRNHSVTSYSYPYTSGIDRIPRRMNMISEEMRCIGVTFYKLNQHELINCPEKMQNIWQELRKLPEVQSRQVKTTSYTNYDTNNSTFPINSSTNYELYPFNLVNENNKFDELQYEKTMLNSDNDQNEDWKQSMIKVTILYKMRPSILEIFIEELKNFKIFKDETEIIIQALFCLGNTTLSIVKSKPYQIIKTKSNETINDSNKTFNIYNHITLSNNEHISLNVDINRLLNFSNIGIILQLFIRTNTSNQLRRLANLSIGMTKLTYDLAIQQWNDLINELKQLKNDKLYDGSTKKITYWHLIESY</sequence>
<dbReference type="Gene3D" id="2.60.40.150">
    <property type="entry name" value="C2 domain"/>
    <property type="match status" value="1"/>
</dbReference>
<protein>
    <recommendedName>
        <fullName evidence="3">C2 domain-containing protein</fullName>
    </recommendedName>
</protein>
<evidence type="ECO:0008006" key="3">
    <source>
        <dbReference type="Google" id="ProtNLM"/>
    </source>
</evidence>
<dbReference type="SUPFAM" id="SSF49562">
    <property type="entry name" value="C2 domain (Calcium/lipid-binding domain, CaLB)"/>
    <property type="match status" value="1"/>
</dbReference>
<evidence type="ECO:0000313" key="1">
    <source>
        <dbReference type="EMBL" id="TNN07204.1"/>
    </source>
</evidence>
<keyword evidence="2" id="KW-1185">Reference proteome</keyword>
<evidence type="ECO:0000313" key="2">
    <source>
        <dbReference type="Proteomes" id="UP000311919"/>
    </source>
</evidence>
<dbReference type="OrthoDB" id="6257041at2759"/>